<comment type="similarity">
    <text evidence="1">Belongs to the calycin superfamily. Fatty-acid binding protein (FABP) family.</text>
</comment>
<protein>
    <recommendedName>
        <fullName evidence="3">Lipocalin/cytosolic fatty-acid binding domain-containing protein</fullName>
    </recommendedName>
</protein>
<dbReference type="InterPro" id="IPR012674">
    <property type="entry name" value="Calycin"/>
</dbReference>
<dbReference type="EMBL" id="JAUCMV010000001">
    <property type="protein sequence ID" value="KAK0424607.1"/>
    <property type="molecule type" value="Genomic_DNA"/>
</dbReference>
<proteinExistence type="inferred from homology"/>
<dbReference type="Proteomes" id="UP001175271">
    <property type="component" value="Unassembled WGS sequence"/>
</dbReference>
<accession>A0AA39M886</accession>
<dbReference type="Pfam" id="PF00061">
    <property type="entry name" value="Lipocalin"/>
    <property type="match status" value="1"/>
</dbReference>
<evidence type="ECO:0000313" key="4">
    <source>
        <dbReference type="EMBL" id="KAK0424607.1"/>
    </source>
</evidence>
<sequence length="136" mass="15372">MQDQFLGKWQLVESEKFDEYMKEVGVGLLTRKAAGSMKPLMEITIENGKWKLHSTTTMKSHTLEFELGQETDTTTADGRKMKSVFTLGDDGKLIQKESKISSSDKDSTITRYVEGNKLVTVLESGNVVSKRIYEKQ</sequence>
<evidence type="ECO:0000256" key="1">
    <source>
        <dbReference type="ARBA" id="ARBA00008390"/>
    </source>
</evidence>
<organism evidence="4 5">
    <name type="scientific">Steinernema hermaphroditum</name>
    <dbReference type="NCBI Taxonomy" id="289476"/>
    <lineage>
        <taxon>Eukaryota</taxon>
        <taxon>Metazoa</taxon>
        <taxon>Ecdysozoa</taxon>
        <taxon>Nematoda</taxon>
        <taxon>Chromadorea</taxon>
        <taxon>Rhabditida</taxon>
        <taxon>Tylenchina</taxon>
        <taxon>Panagrolaimomorpha</taxon>
        <taxon>Strongyloidoidea</taxon>
        <taxon>Steinernematidae</taxon>
        <taxon>Steinernema</taxon>
    </lineage>
</organism>
<dbReference type="PRINTS" id="PR00178">
    <property type="entry name" value="FATTYACIDBP"/>
</dbReference>
<evidence type="ECO:0000256" key="2">
    <source>
        <dbReference type="ARBA" id="ARBA00023121"/>
    </source>
</evidence>
<feature type="domain" description="Lipocalin/cytosolic fatty-acid binding" evidence="3">
    <location>
        <begin position="7"/>
        <end position="135"/>
    </location>
</feature>
<comment type="caution">
    <text evidence="4">The sequence shown here is derived from an EMBL/GenBank/DDBJ whole genome shotgun (WGS) entry which is preliminary data.</text>
</comment>
<evidence type="ECO:0000259" key="3">
    <source>
        <dbReference type="Pfam" id="PF00061"/>
    </source>
</evidence>
<dbReference type="InterPro" id="IPR000463">
    <property type="entry name" value="Fatty_acid-bd"/>
</dbReference>
<keyword evidence="2" id="KW-0446">Lipid-binding</keyword>
<evidence type="ECO:0000313" key="5">
    <source>
        <dbReference type="Proteomes" id="UP001175271"/>
    </source>
</evidence>
<dbReference type="FunFam" id="2.40.128.20:FF:000001">
    <property type="entry name" value="Fatty acid-binding protein, adipocyte"/>
    <property type="match status" value="1"/>
</dbReference>
<reference evidence="4" key="1">
    <citation type="submission" date="2023-06" db="EMBL/GenBank/DDBJ databases">
        <title>Genomic analysis of the entomopathogenic nematode Steinernema hermaphroditum.</title>
        <authorList>
            <person name="Schwarz E.M."/>
            <person name="Heppert J.K."/>
            <person name="Baniya A."/>
            <person name="Schwartz H.T."/>
            <person name="Tan C.-H."/>
            <person name="Antoshechkin I."/>
            <person name="Sternberg P.W."/>
            <person name="Goodrich-Blair H."/>
            <person name="Dillman A.R."/>
        </authorList>
    </citation>
    <scope>NUCLEOTIDE SEQUENCE</scope>
    <source>
        <strain evidence="4">PS9179</strain>
        <tissue evidence="4">Whole animal</tissue>
    </source>
</reference>
<keyword evidence="5" id="KW-1185">Reference proteome</keyword>
<name>A0AA39M886_9BILA</name>
<dbReference type="InterPro" id="IPR000566">
    <property type="entry name" value="Lipocln_cytosolic_FA-bd_dom"/>
</dbReference>
<dbReference type="GO" id="GO:0005504">
    <property type="term" value="F:fatty acid binding"/>
    <property type="evidence" value="ECO:0007669"/>
    <property type="project" value="UniProtKB-ARBA"/>
</dbReference>
<dbReference type="AlphaFoldDB" id="A0AA39M886"/>
<dbReference type="SUPFAM" id="SSF50814">
    <property type="entry name" value="Lipocalins"/>
    <property type="match status" value="1"/>
</dbReference>
<dbReference type="CDD" id="cd00742">
    <property type="entry name" value="FABP"/>
    <property type="match status" value="1"/>
</dbReference>
<dbReference type="InterPro" id="IPR031259">
    <property type="entry name" value="ILBP"/>
</dbReference>
<gene>
    <name evidence="4" type="ORF">QR680_008749</name>
</gene>
<dbReference type="PANTHER" id="PTHR11955">
    <property type="entry name" value="FATTY ACID BINDING PROTEIN"/>
    <property type="match status" value="1"/>
</dbReference>
<dbReference type="Gene3D" id="2.40.128.20">
    <property type="match status" value="1"/>
</dbReference>